<gene>
    <name evidence="3" type="ORF">DEA37_0014988</name>
</gene>
<feature type="compositionally biased region" description="Basic and acidic residues" evidence="1">
    <location>
        <begin position="341"/>
        <end position="352"/>
    </location>
</feature>
<dbReference type="Gene3D" id="1.25.40.540">
    <property type="entry name" value="TAP42-like family"/>
    <property type="match status" value="1"/>
</dbReference>
<dbReference type="PANTHER" id="PTHR10933">
    <property type="entry name" value="IMMUNOGLOBULIN-BINDING PROTEIN 1"/>
    <property type="match status" value="1"/>
</dbReference>
<evidence type="ECO:0000256" key="1">
    <source>
        <dbReference type="SAM" id="MobiDB-lite"/>
    </source>
</evidence>
<evidence type="ECO:0000313" key="3">
    <source>
        <dbReference type="EMBL" id="KAA3675273.1"/>
    </source>
</evidence>
<dbReference type="InterPro" id="IPR007304">
    <property type="entry name" value="TAP46-like"/>
</dbReference>
<feature type="compositionally biased region" description="Basic and acidic residues" evidence="1">
    <location>
        <begin position="318"/>
        <end position="331"/>
    </location>
</feature>
<dbReference type="GO" id="GO:0051721">
    <property type="term" value="F:protein phosphatase 2A binding"/>
    <property type="evidence" value="ECO:0007669"/>
    <property type="project" value="TreeGrafter"/>
</dbReference>
<proteinExistence type="predicted"/>
<evidence type="ECO:0000313" key="4">
    <source>
        <dbReference type="Proteomes" id="UP000324629"/>
    </source>
</evidence>
<dbReference type="Pfam" id="PF04177">
    <property type="entry name" value="TAP42"/>
    <property type="match status" value="1"/>
</dbReference>
<comment type="caution">
    <text evidence="3">The sequence shown here is derived from an EMBL/GenBank/DDBJ whole genome shotgun (WGS) entry which is preliminary data.</text>
</comment>
<dbReference type="Pfam" id="PF15377">
    <property type="entry name" value="DUF4604"/>
    <property type="match status" value="1"/>
</dbReference>
<dbReference type="InterPro" id="IPR027911">
    <property type="entry name" value="DUF4604"/>
</dbReference>
<dbReference type="EMBL" id="QNGE01002622">
    <property type="protein sequence ID" value="KAA3675273.1"/>
    <property type="molecule type" value="Genomic_DNA"/>
</dbReference>
<feature type="domain" description="DUF4604" evidence="2">
    <location>
        <begin position="214"/>
        <end position="372"/>
    </location>
</feature>
<sequence>MDDIPERALGVSLLLATRLTDMEEQTSSAVCNREAKIKRYKERKDLEQNLKRLAVYVEQPHVDDEIKRDYHSTLIRLWICLVKDELPTLKQEDQLLSLGSEQLQRKKEPVAKPMKPFIITRDAIQAAVFGAGYPSLPTMSLDELCTHQIQKGIFPSPKPISTDKVPSVRRIDPSETEKEAAEKKAAEEDSLEDADDPQRLLKARRSKLMPRKASVQYIQNSEPTFIRQFKEHAGIPCEPTIDSKRVELLHRNFDDGDRPDEQPQLVWDPSSGVSENEARTFLGQRTLKDNEDTTTDFSNPDDINHHTTEPGKIIFQSKRSEEQQVCKRKSDLITSTGRSKNSLETRRRDRSPLKKQGASGSGQGKLSFDFDEEDK</sequence>
<dbReference type="GO" id="GO:0035303">
    <property type="term" value="P:regulation of dephosphorylation"/>
    <property type="evidence" value="ECO:0007669"/>
    <property type="project" value="TreeGrafter"/>
</dbReference>
<evidence type="ECO:0000259" key="2">
    <source>
        <dbReference type="Pfam" id="PF15377"/>
    </source>
</evidence>
<name>A0A5J4NIE0_9TREM</name>
<keyword evidence="4" id="KW-1185">Reference proteome</keyword>
<feature type="region of interest" description="Disordered" evidence="1">
    <location>
        <begin position="252"/>
        <end position="375"/>
    </location>
</feature>
<dbReference type="AlphaFoldDB" id="A0A5J4NIE0"/>
<feature type="compositionally biased region" description="Basic and acidic residues" evidence="1">
    <location>
        <begin position="169"/>
        <end position="187"/>
    </location>
</feature>
<dbReference type="Proteomes" id="UP000324629">
    <property type="component" value="Unassembled WGS sequence"/>
</dbReference>
<dbReference type="GO" id="GO:0005829">
    <property type="term" value="C:cytosol"/>
    <property type="evidence" value="ECO:0007669"/>
    <property type="project" value="TreeGrafter"/>
</dbReference>
<accession>A0A5J4NIE0</accession>
<dbReference type="GO" id="GO:0009966">
    <property type="term" value="P:regulation of signal transduction"/>
    <property type="evidence" value="ECO:0007669"/>
    <property type="project" value="InterPro"/>
</dbReference>
<dbReference type="InterPro" id="IPR038511">
    <property type="entry name" value="TAP42/TAP46-like_sf"/>
</dbReference>
<organism evidence="3 4">
    <name type="scientific">Paragonimus westermani</name>
    <dbReference type="NCBI Taxonomy" id="34504"/>
    <lineage>
        <taxon>Eukaryota</taxon>
        <taxon>Metazoa</taxon>
        <taxon>Spiralia</taxon>
        <taxon>Lophotrochozoa</taxon>
        <taxon>Platyhelminthes</taxon>
        <taxon>Trematoda</taxon>
        <taxon>Digenea</taxon>
        <taxon>Plagiorchiida</taxon>
        <taxon>Troglotremata</taxon>
        <taxon>Troglotrematidae</taxon>
        <taxon>Paragonimus</taxon>
    </lineage>
</organism>
<reference evidence="3 4" key="1">
    <citation type="journal article" date="2019" name="Gigascience">
        <title>Whole-genome sequence of the oriental lung fluke Paragonimus westermani.</title>
        <authorList>
            <person name="Oey H."/>
            <person name="Zakrzewski M."/>
            <person name="Narain K."/>
            <person name="Devi K.R."/>
            <person name="Agatsuma T."/>
            <person name="Nawaratna S."/>
            <person name="Gobert G.N."/>
            <person name="Jones M.K."/>
            <person name="Ragan M.A."/>
            <person name="McManus D.P."/>
            <person name="Krause L."/>
        </authorList>
    </citation>
    <scope>NUCLEOTIDE SEQUENCE [LARGE SCALE GENOMIC DNA]</scope>
    <source>
        <strain evidence="3 4">IND2009</strain>
    </source>
</reference>
<feature type="region of interest" description="Disordered" evidence="1">
    <location>
        <begin position="155"/>
        <end position="198"/>
    </location>
</feature>
<feature type="compositionally biased region" description="Basic and acidic residues" evidence="1">
    <location>
        <begin position="252"/>
        <end position="261"/>
    </location>
</feature>
<dbReference type="PANTHER" id="PTHR10933:SF9">
    <property type="entry name" value="IMMUNOGLOBULIN-BINDING PROTEIN 1"/>
    <property type="match status" value="1"/>
</dbReference>
<protein>
    <submittedName>
        <fullName evidence="3">Immunoglobulin-binding protein 1</fullName>
    </submittedName>
</protein>